<dbReference type="RefSeq" id="XP_029230219.1">
    <property type="nucleotide sequence ID" value="XM_029369670.1"/>
</dbReference>
<feature type="region of interest" description="Disordered" evidence="2">
    <location>
        <begin position="187"/>
        <end position="232"/>
    </location>
</feature>
<dbReference type="OrthoDB" id="246501at2759"/>
<keyword evidence="4" id="KW-1185">Reference proteome</keyword>
<name>A0A422Q1J1_9TRYP</name>
<comment type="caution">
    <text evidence="3">The sequence shown here is derived from an EMBL/GenBank/DDBJ whole genome shotgun (WGS) entry which is preliminary data.</text>
</comment>
<evidence type="ECO:0000256" key="2">
    <source>
        <dbReference type="SAM" id="MobiDB-lite"/>
    </source>
</evidence>
<feature type="coiled-coil region" evidence="1">
    <location>
        <begin position="553"/>
        <end position="580"/>
    </location>
</feature>
<gene>
    <name evidence="3" type="ORF">Tco025E_02747</name>
</gene>
<feature type="region of interest" description="Disordered" evidence="2">
    <location>
        <begin position="1"/>
        <end position="51"/>
    </location>
</feature>
<sequence length="591" mass="62421">MEEPTDAPAREAEGLQPLTAAEAAAPSDAVAHDAGVGAETPASPGNADGDDVAVAALDEEAAAAAPAEESGDGVRRQRAALETAPGGGIVAEANAEMSLSTDVVTYARVYETLEDERECLAEVESVLQEVYEAEKARYEIEGSLSPDTTEEESDESDDFLYYEESDDSALQGIEDEELDLPAALETHETPALTEPASPASSDGDGRREVSQESKQKTYGPKRPHISVKKGPDGRLYARFMPLTEAVVRSAWGEVVRRRDAQLEAELLPEDCRTVRTRPGVRTASVAAAAAAAHPRSPLPLAPARALPPPGESAPRTAALPHLQRAVRRARLEALQRTCERIRPAAARTPPPGRGAAEAVDAVTTLPSILATARPAAARTTQGAGACATPTSSLSYASGWDVLPRAWRTVLPRLGGATAPTPHAQGNVKLDAKPACDPGAMASAAAVSAVQLDVKNNLAAEQPRTDRRSTSVVTLPRMSDAGDLALPAVINASPYSPARKQEAAASSAPLMQISPAFSQSRTFRRGSYSVPRPSLPPSLLTTGGGRLSCSLPMYSAAEQTLEETRDRLERVQDIIEDVYDEYINSKADVHEM</sequence>
<proteinExistence type="predicted"/>
<protein>
    <submittedName>
        <fullName evidence="3">Uncharacterized protein</fullName>
    </submittedName>
</protein>
<keyword evidence="1" id="KW-0175">Coiled coil</keyword>
<feature type="compositionally biased region" description="Low complexity" evidence="2">
    <location>
        <begin position="20"/>
        <end position="34"/>
    </location>
</feature>
<accession>A0A422Q1J1</accession>
<evidence type="ECO:0000313" key="4">
    <source>
        <dbReference type="Proteomes" id="UP000284403"/>
    </source>
</evidence>
<dbReference type="EMBL" id="MKKU01000114">
    <property type="protein sequence ID" value="RNF23647.1"/>
    <property type="molecule type" value="Genomic_DNA"/>
</dbReference>
<dbReference type="GeneID" id="40316358"/>
<dbReference type="Proteomes" id="UP000284403">
    <property type="component" value="Unassembled WGS sequence"/>
</dbReference>
<evidence type="ECO:0000313" key="3">
    <source>
        <dbReference type="EMBL" id="RNF23647.1"/>
    </source>
</evidence>
<dbReference type="AlphaFoldDB" id="A0A422Q1J1"/>
<organism evidence="3 4">
    <name type="scientific">Trypanosoma conorhini</name>
    <dbReference type="NCBI Taxonomy" id="83891"/>
    <lineage>
        <taxon>Eukaryota</taxon>
        <taxon>Discoba</taxon>
        <taxon>Euglenozoa</taxon>
        <taxon>Kinetoplastea</taxon>
        <taxon>Metakinetoplastina</taxon>
        <taxon>Trypanosomatida</taxon>
        <taxon>Trypanosomatidae</taxon>
        <taxon>Trypanosoma</taxon>
    </lineage>
</organism>
<evidence type="ECO:0000256" key="1">
    <source>
        <dbReference type="SAM" id="Coils"/>
    </source>
</evidence>
<reference evidence="3 4" key="1">
    <citation type="journal article" date="2018" name="BMC Genomics">
        <title>Genomic comparison of Trypanosoma conorhini and Trypanosoma rangeli to Trypanosoma cruzi strains of high and low virulence.</title>
        <authorList>
            <person name="Bradwell K.R."/>
            <person name="Koparde V.N."/>
            <person name="Matveyev A.V."/>
            <person name="Serrano M.G."/>
            <person name="Alves J.M."/>
            <person name="Parikh H."/>
            <person name="Huang B."/>
            <person name="Lee V."/>
            <person name="Espinosa-Alvarez O."/>
            <person name="Ortiz P.A."/>
            <person name="Costa-Martins A.G."/>
            <person name="Teixeira M.M."/>
            <person name="Buck G.A."/>
        </authorList>
    </citation>
    <scope>NUCLEOTIDE SEQUENCE [LARGE SCALE GENOMIC DNA]</scope>
    <source>
        <strain evidence="3 4">025E</strain>
    </source>
</reference>
<feature type="compositionally biased region" description="Basic and acidic residues" evidence="2">
    <location>
        <begin position="203"/>
        <end position="215"/>
    </location>
</feature>